<dbReference type="Pfam" id="PF01476">
    <property type="entry name" value="LysM"/>
    <property type="match status" value="2"/>
</dbReference>
<name>A0AAE0I541_9PEZI</name>
<feature type="domain" description="LysM" evidence="7">
    <location>
        <begin position="30"/>
        <end position="75"/>
    </location>
</feature>
<sequence length="411" mass="41927">MWPSSLAKLVLTCVLSIATHVAADAAACTRSVKAQQGDTCASLASAAGITVAQFLKSNPSVTSCSALTSGATYCLEGTAATSSSTAPSASPTPGLRISTDGTCGNGVTCLGSSYGNCCSEHGFCGSTENYCTGECQVAFGTCGSSPGTPGTITSPPALPTTTVTVTATATTTVTRASIVLQTSTTVVTSTSTAVATRTSTVLQTLVGTAIATATVTATQTVRATVLTTSIVTLTTTSLVVATSTSVNVRTSLTTVTRTVEETSVKIETLTTIKTQTITAVNTIGCASGGGPSYFTTIWQTQTGPVIVTRTPTVTRPTVVTTVAPGRPTPYLPGSSKSCTSFDLIRENDTCRGIAQRNSVSLLEFYRLNPSVSESALNKLLCTPDLLELLLSGLCKIDCDALWPGYFVCVGT</sequence>
<dbReference type="SMART" id="SM00257">
    <property type="entry name" value="LysM"/>
    <property type="match status" value="2"/>
</dbReference>
<dbReference type="Gene3D" id="3.30.60.10">
    <property type="entry name" value="Endochitinase-like"/>
    <property type="match status" value="1"/>
</dbReference>
<dbReference type="SUPFAM" id="SSF54106">
    <property type="entry name" value="LysM domain"/>
    <property type="match status" value="1"/>
</dbReference>
<dbReference type="InterPro" id="IPR001002">
    <property type="entry name" value="Chitin-bd_1"/>
</dbReference>
<dbReference type="EMBL" id="JAUEDM010000004">
    <property type="protein sequence ID" value="KAK3318743.1"/>
    <property type="molecule type" value="Genomic_DNA"/>
</dbReference>
<evidence type="ECO:0000259" key="7">
    <source>
        <dbReference type="PROSITE" id="PS51782"/>
    </source>
</evidence>
<dbReference type="InterPro" id="IPR036861">
    <property type="entry name" value="Endochitinase-like_sf"/>
</dbReference>
<feature type="disulfide bond" evidence="4">
    <location>
        <begin position="117"/>
        <end position="131"/>
    </location>
</feature>
<keyword evidence="4" id="KW-1015">Disulfide bond</keyword>
<dbReference type="SUPFAM" id="SSF57016">
    <property type="entry name" value="Plant lectins/antimicrobial peptides"/>
    <property type="match status" value="1"/>
</dbReference>
<reference evidence="8" key="1">
    <citation type="journal article" date="2023" name="Mol. Phylogenet. Evol.">
        <title>Genome-scale phylogeny and comparative genomics of the fungal order Sordariales.</title>
        <authorList>
            <person name="Hensen N."/>
            <person name="Bonometti L."/>
            <person name="Westerberg I."/>
            <person name="Brannstrom I.O."/>
            <person name="Guillou S."/>
            <person name="Cros-Aarteil S."/>
            <person name="Calhoun S."/>
            <person name="Haridas S."/>
            <person name="Kuo A."/>
            <person name="Mondo S."/>
            <person name="Pangilinan J."/>
            <person name="Riley R."/>
            <person name="LaButti K."/>
            <person name="Andreopoulos B."/>
            <person name="Lipzen A."/>
            <person name="Chen C."/>
            <person name="Yan M."/>
            <person name="Daum C."/>
            <person name="Ng V."/>
            <person name="Clum A."/>
            <person name="Steindorff A."/>
            <person name="Ohm R.A."/>
            <person name="Martin F."/>
            <person name="Silar P."/>
            <person name="Natvig D.O."/>
            <person name="Lalanne C."/>
            <person name="Gautier V."/>
            <person name="Ament-Velasquez S.L."/>
            <person name="Kruys A."/>
            <person name="Hutchinson M.I."/>
            <person name="Powell A.J."/>
            <person name="Barry K."/>
            <person name="Miller A.N."/>
            <person name="Grigoriev I.V."/>
            <person name="Debuchy R."/>
            <person name="Gladieux P."/>
            <person name="Hiltunen Thoren M."/>
            <person name="Johannesson H."/>
        </authorList>
    </citation>
    <scope>NUCLEOTIDE SEQUENCE</scope>
    <source>
        <strain evidence="8">CBS 118394</strain>
    </source>
</reference>
<dbReference type="InterPro" id="IPR036779">
    <property type="entry name" value="LysM_dom_sf"/>
</dbReference>
<feature type="chain" id="PRO_5042134284" evidence="5">
    <location>
        <begin position="24"/>
        <end position="411"/>
    </location>
</feature>
<dbReference type="PANTHER" id="PTHR34997">
    <property type="entry name" value="AM15"/>
    <property type="match status" value="1"/>
</dbReference>
<dbReference type="AlphaFoldDB" id="A0AAE0I541"/>
<keyword evidence="2" id="KW-0843">Virulence</keyword>
<dbReference type="CDD" id="cd00118">
    <property type="entry name" value="LysM"/>
    <property type="match status" value="1"/>
</dbReference>
<evidence type="ECO:0000259" key="6">
    <source>
        <dbReference type="PROSITE" id="PS50941"/>
    </source>
</evidence>
<dbReference type="InterPro" id="IPR018392">
    <property type="entry name" value="LysM"/>
</dbReference>
<dbReference type="CDD" id="cd11618">
    <property type="entry name" value="ChtBD1_1"/>
    <property type="match status" value="1"/>
</dbReference>
<feature type="disulfide bond" evidence="4">
    <location>
        <begin position="103"/>
        <end position="118"/>
    </location>
</feature>
<keyword evidence="1 4" id="KW-0147">Chitin-binding</keyword>
<evidence type="ECO:0000313" key="8">
    <source>
        <dbReference type="EMBL" id="KAK3318743.1"/>
    </source>
</evidence>
<dbReference type="PROSITE" id="PS50941">
    <property type="entry name" value="CHIT_BIND_I_2"/>
    <property type="match status" value="1"/>
</dbReference>
<dbReference type="PANTHER" id="PTHR34997:SF1">
    <property type="entry name" value="PEPTIDOGLYCAN-BINDING LYSIN DOMAIN"/>
    <property type="match status" value="1"/>
</dbReference>
<reference evidence="8" key="2">
    <citation type="submission" date="2023-06" db="EMBL/GenBank/DDBJ databases">
        <authorList>
            <consortium name="Lawrence Berkeley National Laboratory"/>
            <person name="Haridas S."/>
            <person name="Hensen N."/>
            <person name="Bonometti L."/>
            <person name="Westerberg I."/>
            <person name="Brannstrom I.O."/>
            <person name="Guillou S."/>
            <person name="Cros-Aarteil S."/>
            <person name="Calhoun S."/>
            <person name="Kuo A."/>
            <person name="Mondo S."/>
            <person name="Pangilinan J."/>
            <person name="Riley R."/>
            <person name="Labutti K."/>
            <person name="Andreopoulos B."/>
            <person name="Lipzen A."/>
            <person name="Chen C."/>
            <person name="Yanf M."/>
            <person name="Daum C."/>
            <person name="Ng V."/>
            <person name="Clum A."/>
            <person name="Steindorff A."/>
            <person name="Ohm R."/>
            <person name="Martin F."/>
            <person name="Silar P."/>
            <person name="Natvig D."/>
            <person name="Lalanne C."/>
            <person name="Gautier V."/>
            <person name="Ament-Velasquez S.L."/>
            <person name="Kruys A."/>
            <person name="Hutchinson M.I."/>
            <person name="Powell A.J."/>
            <person name="Barry K."/>
            <person name="Miller A.N."/>
            <person name="Grigoriev I.V."/>
            <person name="Debuchy R."/>
            <person name="Gladieux P."/>
            <person name="Thoren M.H."/>
            <person name="Johannesson H."/>
        </authorList>
    </citation>
    <scope>NUCLEOTIDE SEQUENCE</scope>
    <source>
        <strain evidence="8">CBS 118394</strain>
    </source>
</reference>
<evidence type="ECO:0000256" key="3">
    <source>
        <dbReference type="ARBA" id="ARBA00044955"/>
    </source>
</evidence>
<dbReference type="Gene3D" id="3.10.350.10">
    <property type="entry name" value="LysM domain"/>
    <property type="match status" value="2"/>
</dbReference>
<feature type="domain" description="Chitin-binding type-1" evidence="6">
    <location>
        <begin position="100"/>
        <end position="144"/>
    </location>
</feature>
<dbReference type="InterPro" id="IPR052210">
    <property type="entry name" value="LysM1-like"/>
</dbReference>
<gene>
    <name evidence="8" type="ORF">B0H66DRAFT_558113</name>
</gene>
<organism evidence="8 9">
    <name type="scientific">Apodospora peruviana</name>
    <dbReference type="NCBI Taxonomy" id="516989"/>
    <lineage>
        <taxon>Eukaryota</taxon>
        <taxon>Fungi</taxon>
        <taxon>Dikarya</taxon>
        <taxon>Ascomycota</taxon>
        <taxon>Pezizomycotina</taxon>
        <taxon>Sordariomycetes</taxon>
        <taxon>Sordariomycetidae</taxon>
        <taxon>Sordariales</taxon>
        <taxon>Lasiosphaeriaceae</taxon>
        <taxon>Apodospora</taxon>
    </lineage>
</organism>
<protein>
    <submittedName>
        <fullName evidence="8">Carbohydrate-binding module family 18 protein</fullName>
    </submittedName>
</protein>
<evidence type="ECO:0000313" key="9">
    <source>
        <dbReference type="Proteomes" id="UP001283341"/>
    </source>
</evidence>
<keyword evidence="5" id="KW-0732">Signal</keyword>
<keyword evidence="9" id="KW-1185">Reference proteome</keyword>
<dbReference type="GO" id="GO:0008061">
    <property type="term" value="F:chitin binding"/>
    <property type="evidence" value="ECO:0007669"/>
    <property type="project" value="UniProtKB-UniRule"/>
</dbReference>
<proteinExistence type="inferred from homology"/>
<dbReference type="Proteomes" id="UP001283341">
    <property type="component" value="Unassembled WGS sequence"/>
</dbReference>
<evidence type="ECO:0000256" key="2">
    <source>
        <dbReference type="ARBA" id="ARBA00023026"/>
    </source>
</evidence>
<evidence type="ECO:0000256" key="5">
    <source>
        <dbReference type="SAM" id="SignalP"/>
    </source>
</evidence>
<evidence type="ECO:0000256" key="4">
    <source>
        <dbReference type="PROSITE-ProRule" id="PRU00261"/>
    </source>
</evidence>
<dbReference type="PROSITE" id="PS51782">
    <property type="entry name" value="LYSM"/>
    <property type="match status" value="1"/>
</dbReference>
<comment type="caution">
    <text evidence="8">The sequence shown here is derived from an EMBL/GenBank/DDBJ whole genome shotgun (WGS) entry which is preliminary data.</text>
</comment>
<comment type="similarity">
    <text evidence="3">Belongs to the secreted LysM effector family.</text>
</comment>
<accession>A0AAE0I541</accession>
<feature type="signal peptide" evidence="5">
    <location>
        <begin position="1"/>
        <end position="23"/>
    </location>
</feature>
<evidence type="ECO:0000256" key="1">
    <source>
        <dbReference type="ARBA" id="ARBA00022669"/>
    </source>
</evidence>
<comment type="caution">
    <text evidence="4">Lacks conserved residue(s) required for the propagation of feature annotation.</text>
</comment>